<feature type="domain" description="DUF4145" evidence="1">
    <location>
        <begin position="38"/>
        <end position="124"/>
    </location>
</feature>
<proteinExistence type="predicted"/>
<evidence type="ECO:0000313" key="4">
    <source>
        <dbReference type="Proteomes" id="UP000523431"/>
    </source>
</evidence>
<organism evidence="3 4">
    <name type="scientific">Rhizobium etli</name>
    <dbReference type="NCBI Taxonomy" id="29449"/>
    <lineage>
        <taxon>Bacteria</taxon>
        <taxon>Pseudomonadati</taxon>
        <taxon>Pseudomonadota</taxon>
        <taxon>Alphaproteobacteria</taxon>
        <taxon>Hyphomicrobiales</taxon>
        <taxon>Rhizobiaceae</taxon>
        <taxon>Rhizobium/Agrobacterium group</taxon>
        <taxon>Rhizobium</taxon>
    </lineage>
</organism>
<sequence length="151" mass="16914">MGNIAEGDIWETPIPVFPTADLRVNPNAPQAIQEAFDEACACYRANAFTASAIMCRKTLEGICAVHGVEERTLAASLRKMSDDSVIDSRLFEWSDMLRMAGNEAAHGVGLSIAQADAKDMLEFTNAIMDYLFSYRDRFEAFKARRRQRQNK</sequence>
<evidence type="ECO:0000313" key="2">
    <source>
        <dbReference type="EMBL" id="MBB4480843.1"/>
    </source>
</evidence>
<gene>
    <name evidence="2" type="ORF">GGE46_003432</name>
    <name evidence="3" type="ORF">GGE57_003664</name>
</gene>
<evidence type="ECO:0000259" key="1">
    <source>
        <dbReference type="Pfam" id="PF13643"/>
    </source>
</evidence>
<evidence type="ECO:0000313" key="3">
    <source>
        <dbReference type="EMBL" id="MBB4536907.1"/>
    </source>
</evidence>
<protein>
    <recommendedName>
        <fullName evidence="1">DUF4145 domain-containing protein</fullName>
    </recommendedName>
</protein>
<dbReference type="InterPro" id="IPR025285">
    <property type="entry name" value="DUF4145"/>
</dbReference>
<dbReference type="EMBL" id="JACIID010000007">
    <property type="protein sequence ID" value="MBB4536907.1"/>
    <property type="molecule type" value="Genomic_DNA"/>
</dbReference>
<dbReference type="Proteomes" id="UP000557344">
    <property type="component" value="Unassembled WGS sequence"/>
</dbReference>
<reference evidence="4 5" key="1">
    <citation type="submission" date="2020-08" db="EMBL/GenBank/DDBJ databases">
        <title>Genomic Encyclopedia of Type Strains, Phase IV (KMG-V): Genome sequencing to study the core and pangenomes of soil and plant-associated prokaryotes.</title>
        <authorList>
            <person name="Whitman W."/>
        </authorList>
    </citation>
    <scope>NUCLEOTIDE SEQUENCE [LARGE SCALE GENOMIC DNA]</scope>
    <source>
        <strain evidence="2 5">SEMIA 471</strain>
        <strain evidence="3 4">SEMIA 489</strain>
    </source>
</reference>
<accession>A0A7W6ZJM5</accession>
<evidence type="ECO:0000313" key="5">
    <source>
        <dbReference type="Proteomes" id="UP000557344"/>
    </source>
</evidence>
<dbReference type="AlphaFoldDB" id="A0A7W6ZJM5"/>
<comment type="caution">
    <text evidence="3">The sequence shown here is derived from an EMBL/GenBank/DDBJ whole genome shotgun (WGS) entry which is preliminary data.</text>
</comment>
<dbReference type="EMBL" id="JACIHU010000007">
    <property type="protein sequence ID" value="MBB4480843.1"/>
    <property type="molecule type" value="Genomic_DNA"/>
</dbReference>
<name>A0A7W6ZJM5_RHIET</name>
<dbReference type="RefSeq" id="WP_210306870.1">
    <property type="nucleotide sequence ID" value="NZ_JACIHU010000007.1"/>
</dbReference>
<dbReference type="Pfam" id="PF13643">
    <property type="entry name" value="DUF4145"/>
    <property type="match status" value="1"/>
</dbReference>
<dbReference type="Proteomes" id="UP000523431">
    <property type="component" value="Unassembled WGS sequence"/>
</dbReference>